<organism evidence="3">
    <name type="scientific">freshwater metagenome</name>
    <dbReference type="NCBI Taxonomy" id="449393"/>
    <lineage>
        <taxon>unclassified sequences</taxon>
        <taxon>metagenomes</taxon>
        <taxon>ecological metagenomes</taxon>
    </lineage>
</organism>
<dbReference type="SUPFAM" id="SSF47240">
    <property type="entry name" value="Ferritin-like"/>
    <property type="match status" value="1"/>
</dbReference>
<dbReference type="EMBL" id="CAEZZX010000003">
    <property type="protein sequence ID" value="CAB4768501.1"/>
    <property type="molecule type" value="Genomic_DNA"/>
</dbReference>
<dbReference type="CDD" id="cd00657">
    <property type="entry name" value="Ferritin_like"/>
    <property type="match status" value="1"/>
</dbReference>
<evidence type="ECO:0000259" key="1">
    <source>
        <dbReference type="Pfam" id="PF14530"/>
    </source>
</evidence>
<dbReference type="Gene3D" id="1.20.1260.10">
    <property type="match status" value="1"/>
</dbReference>
<evidence type="ECO:0000313" key="3">
    <source>
        <dbReference type="EMBL" id="CAB4768501.1"/>
    </source>
</evidence>
<feature type="domain" description="DUF4439" evidence="1">
    <location>
        <begin position="7"/>
        <end position="134"/>
    </location>
</feature>
<sequence>MSVIDRLQLALAGEHAAVYGYGVVGGRLTSKTSRALADLNAHRSARDQLSRLIVSKGAEPVPADPFYAVDISAGTQKQLVTTAIAIEDRLSVLYAELMLENDAAARGIAVEQLQGCAVRATQWRGRAQAFPGLRQVAPTN</sequence>
<protein>
    <submittedName>
        <fullName evidence="3">Unannotated protein</fullName>
    </submittedName>
</protein>
<gene>
    <name evidence="2" type="ORF">UFOPK1446_00604</name>
    <name evidence="3" type="ORF">UFOPK2938_00029</name>
</gene>
<evidence type="ECO:0000313" key="2">
    <source>
        <dbReference type="EMBL" id="CAB4544420.1"/>
    </source>
</evidence>
<proteinExistence type="predicted"/>
<dbReference type="AlphaFoldDB" id="A0A6J6V8D4"/>
<dbReference type="InterPro" id="IPR009078">
    <property type="entry name" value="Ferritin-like_SF"/>
</dbReference>
<dbReference type="InterPro" id="IPR029447">
    <property type="entry name" value="DUF4439"/>
</dbReference>
<accession>A0A6J6V8D4</accession>
<name>A0A6J6V8D4_9ZZZZ</name>
<dbReference type="EMBL" id="CAEZSO010000106">
    <property type="protein sequence ID" value="CAB4544420.1"/>
    <property type="molecule type" value="Genomic_DNA"/>
</dbReference>
<dbReference type="InterPro" id="IPR012347">
    <property type="entry name" value="Ferritin-like"/>
</dbReference>
<dbReference type="Pfam" id="PF14530">
    <property type="entry name" value="DUF4439"/>
    <property type="match status" value="1"/>
</dbReference>
<reference evidence="3" key="1">
    <citation type="submission" date="2020-05" db="EMBL/GenBank/DDBJ databases">
        <authorList>
            <person name="Chiriac C."/>
            <person name="Salcher M."/>
            <person name="Ghai R."/>
            <person name="Kavagutti S V."/>
        </authorList>
    </citation>
    <scope>NUCLEOTIDE SEQUENCE</scope>
</reference>